<organism evidence="8 9">
    <name type="scientific">Ridgeia piscesae</name>
    <name type="common">Tubeworm</name>
    <dbReference type="NCBI Taxonomy" id="27915"/>
    <lineage>
        <taxon>Eukaryota</taxon>
        <taxon>Metazoa</taxon>
        <taxon>Spiralia</taxon>
        <taxon>Lophotrochozoa</taxon>
        <taxon>Annelida</taxon>
        <taxon>Polychaeta</taxon>
        <taxon>Sedentaria</taxon>
        <taxon>Canalipalpata</taxon>
        <taxon>Sabellida</taxon>
        <taxon>Siboglinidae</taxon>
        <taxon>Ridgeia</taxon>
    </lineage>
</organism>
<dbReference type="FunFam" id="1.10.30.10:FF:000008">
    <property type="entry name" value="transcription factor SOX-7"/>
    <property type="match status" value="1"/>
</dbReference>
<proteinExistence type="predicted"/>
<reference evidence="8" key="1">
    <citation type="journal article" date="2023" name="Mol. Biol. Evol.">
        <title>Third-Generation Sequencing Reveals the Adaptive Role of the Epigenome in Three Deep-Sea Polychaetes.</title>
        <authorList>
            <person name="Perez M."/>
            <person name="Aroh O."/>
            <person name="Sun Y."/>
            <person name="Lan Y."/>
            <person name="Juniper S.K."/>
            <person name="Young C.R."/>
            <person name="Angers B."/>
            <person name="Qian P.Y."/>
        </authorList>
    </citation>
    <scope>NUCLEOTIDE SEQUENCE</scope>
    <source>
        <strain evidence="8">R07B-5</strain>
    </source>
</reference>
<gene>
    <name evidence="8" type="ORF">NP493_583g01035</name>
</gene>
<dbReference type="SUPFAM" id="SSF47095">
    <property type="entry name" value="HMG-box"/>
    <property type="match status" value="1"/>
</dbReference>
<dbReference type="InterPro" id="IPR050140">
    <property type="entry name" value="SRY-related_HMG-box_TF-like"/>
</dbReference>
<keyword evidence="1" id="KW-0805">Transcription regulation</keyword>
<feature type="domain" description="HMG box" evidence="7">
    <location>
        <begin position="50"/>
        <end position="118"/>
    </location>
</feature>
<feature type="compositionally biased region" description="Basic residues" evidence="6">
    <location>
        <begin position="120"/>
        <end position="131"/>
    </location>
</feature>
<feature type="region of interest" description="Disordered" evidence="6">
    <location>
        <begin position="458"/>
        <end position="480"/>
    </location>
</feature>
<evidence type="ECO:0000259" key="7">
    <source>
        <dbReference type="PROSITE" id="PS50118"/>
    </source>
</evidence>
<dbReference type="InterPro" id="IPR036910">
    <property type="entry name" value="HMG_box_dom_sf"/>
</dbReference>
<dbReference type="SMART" id="SM00398">
    <property type="entry name" value="HMG"/>
    <property type="match status" value="1"/>
</dbReference>
<feature type="DNA-binding region" description="HMG box" evidence="5">
    <location>
        <begin position="50"/>
        <end position="118"/>
    </location>
</feature>
<dbReference type="PROSITE" id="PS50118">
    <property type="entry name" value="HMG_BOX_2"/>
    <property type="match status" value="1"/>
</dbReference>
<dbReference type="PANTHER" id="PTHR10270">
    <property type="entry name" value="SOX TRANSCRIPTION FACTOR"/>
    <property type="match status" value="1"/>
</dbReference>
<sequence>MDLHGSTAAHLALLHAPPVGFGYKWLERTCSVRAHACPDAGRARRTEPRIRRPMNAFMVWAKSERKRLAEENPDVHNADLSKMLGRKWKALALVEKRPFVEEAERLRVLHMKQHPDYKYRPRRRKHPKKPAKWSGPVPGRRAIDSPDRKSPTDGASSPSPDGSGFCNVPVNSSVLDTPDASPRSSPDLDKKPCFAFPSAVPRGAANCGLPTPEFSPEDAADDKVFRFPPTSPLSVDSHAQAHAHAHAQAHAHALAASSVASDCVSNNCGEFSHRQFVYTPRAGCYFRQFCSHYARAPAASTPENLSTLRALVSNPHSLRHLTALQHNYSESRGAYAAACEYDPAATAEAHVAEMYALAPASTAAPPMPAHVAEAIPPFDARCLSPAGPDDGYAKTTEDYILEQFTEVESLADVDRSEFDQYLGGTGGDVQRREPDESATRLCPDIQYMMDSHDMHYAASYQNGDDDDDDDDVDDGGASEFMTRDPYVLSAERGGYDVSMAAGQSNLEFDVTDTFHMNYLPDMNRVKYEIEDDIQPMKCEEDSFDNSDPYPVVAHCACCL</sequence>
<dbReference type="Proteomes" id="UP001209878">
    <property type="component" value="Unassembled WGS sequence"/>
</dbReference>
<name>A0AAD9KVL6_RIDPI</name>
<dbReference type="GO" id="GO:0030154">
    <property type="term" value="P:cell differentiation"/>
    <property type="evidence" value="ECO:0007669"/>
    <property type="project" value="TreeGrafter"/>
</dbReference>
<evidence type="ECO:0000256" key="4">
    <source>
        <dbReference type="ARBA" id="ARBA00023242"/>
    </source>
</evidence>
<accession>A0AAD9KVL6</accession>
<dbReference type="CDD" id="cd22032">
    <property type="entry name" value="HMG-box_SoxF"/>
    <property type="match status" value="1"/>
</dbReference>
<evidence type="ECO:0000256" key="5">
    <source>
        <dbReference type="PROSITE-ProRule" id="PRU00267"/>
    </source>
</evidence>
<dbReference type="GO" id="GO:0005634">
    <property type="term" value="C:nucleus"/>
    <property type="evidence" value="ECO:0007669"/>
    <property type="project" value="UniProtKB-UniRule"/>
</dbReference>
<evidence type="ECO:0000256" key="6">
    <source>
        <dbReference type="SAM" id="MobiDB-lite"/>
    </source>
</evidence>
<keyword evidence="4 5" id="KW-0539">Nucleus</keyword>
<keyword evidence="9" id="KW-1185">Reference proteome</keyword>
<comment type="caution">
    <text evidence="8">The sequence shown here is derived from an EMBL/GenBank/DDBJ whole genome shotgun (WGS) entry which is preliminary data.</text>
</comment>
<evidence type="ECO:0000313" key="9">
    <source>
        <dbReference type="Proteomes" id="UP001209878"/>
    </source>
</evidence>
<evidence type="ECO:0000313" key="8">
    <source>
        <dbReference type="EMBL" id="KAK2177705.1"/>
    </source>
</evidence>
<evidence type="ECO:0000256" key="2">
    <source>
        <dbReference type="ARBA" id="ARBA00023125"/>
    </source>
</evidence>
<dbReference type="PANTHER" id="PTHR10270:SF317">
    <property type="entry name" value="TRANSCRIPTION FACTOR SOX-15-RELATED"/>
    <property type="match status" value="1"/>
</dbReference>
<feature type="compositionally biased region" description="Basic and acidic residues" evidence="6">
    <location>
        <begin position="141"/>
        <end position="151"/>
    </location>
</feature>
<dbReference type="GO" id="GO:0001228">
    <property type="term" value="F:DNA-binding transcription activator activity, RNA polymerase II-specific"/>
    <property type="evidence" value="ECO:0007669"/>
    <property type="project" value="TreeGrafter"/>
</dbReference>
<evidence type="ECO:0000256" key="3">
    <source>
        <dbReference type="ARBA" id="ARBA00023163"/>
    </source>
</evidence>
<evidence type="ECO:0000256" key="1">
    <source>
        <dbReference type="ARBA" id="ARBA00023015"/>
    </source>
</evidence>
<protein>
    <recommendedName>
        <fullName evidence="7">HMG box domain-containing protein</fullName>
    </recommendedName>
</protein>
<feature type="compositionally biased region" description="Low complexity" evidence="6">
    <location>
        <begin position="152"/>
        <end position="164"/>
    </location>
</feature>
<dbReference type="EMBL" id="JAODUO010000583">
    <property type="protein sequence ID" value="KAK2177705.1"/>
    <property type="molecule type" value="Genomic_DNA"/>
</dbReference>
<feature type="region of interest" description="Disordered" evidence="6">
    <location>
        <begin position="114"/>
        <end position="189"/>
    </location>
</feature>
<dbReference type="AlphaFoldDB" id="A0AAD9KVL6"/>
<feature type="region of interest" description="Disordered" evidence="6">
    <location>
        <begin position="207"/>
        <end position="246"/>
    </location>
</feature>
<keyword evidence="3" id="KW-0804">Transcription</keyword>
<keyword evidence="2 5" id="KW-0238">DNA-binding</keyword>
<feature type="compositionally biased region" description="Acidic residues" evidence="6">
    <location>
        <begin position="463"/>
        <end position="476"/>
    </location>
</feature>
<dbReference type="InterPro" id="IPR009071">
    <property type="entry name" value="HMG_box_dom"/>
</dbReference>
<dbReference type="GO" id="GO:0000978">
    <property type="term" value="F:RNA polymerase II cis-regulatory region sequence-specific DNA binding"/>
    <property type="evidence" value="ECO:0007669"/>
    <property type="project" value="TreeGrafter"/>
</dbReference>
<dbReference type="Pfam" id="PF00505">
    <property type="entry name" value="HMG_box"/>
    <property type="match status" value="1"/>
</dbReference>
<dbReference type="Gene3D" id="1.10.30.10">
    <property type="entry name" value="High mobility group box domain"/>
    <property type="match status" value="1"/>
</dbReference>